<gene>
    <name evidence="2" type="ORF">SVIO_058420</name>
</gene>
<proteinExistence type="predicted"/>
<protein>
    <submittedName>
        <fullName evidence="2">Uncharacterized protein</fullName>
    </submittedName>
</protein>
<reference evidence="2 3" key="1">
    <citation type="journal article" date="2020" name="Int. J. Syst. Evol. Microbiol.">
        <title>Reclassification of Streptomyces castelarensis and Streptomyces sporoclivatus as later heterotypic synonyms of Streptomyces antimycoticus.</title>
        <authorList>
            <person name="Komaki H."/>
            <person name="Tamura T."/>
        </authorList>
    </citation>
    <scope>NUCLEOTIDE SEQUENCE [LARGE SCALE GENOMIC DNA]</scope>
    <source>
        <strain evidence="2 3">NBRC 13459</strain>
    </source>
</reference>
<sequence length="157" mass="16979">MHHPGPVDVAQRLDQPEAERPQLPPVQGAVPPYDLGEGSPRYVQGGHPRPVGLRVGVHDGGGERPAHPARRHDLLPEAGAELLVLGVLLMDQLDRDLSPRGRAPEIDDPHAARAEPVEQGVAAYGFRIPGGQRHRRSPLPRLSRAAFFASRTALPET</sequence>
<organism evidence="2 3">
    <name type="scientific">Streptomyces violaceusniger</name>
    <dbReference type="NCBI Taxonomy" id="68280"/>
    <lineage>
        <taxon>Bacteria</taxon>
        <taxon>Bacillati</taxon>
        <taxon>Actinomycetota</taxon>
        <taxon>Actinomycetes</taxon>
        <taxon>Kitasatosporales</taxon>
        <taxon>Streptomycetaceae</taxon>
        <taxon>Streptomyces</taxon>
        <taxon>Streptomyces violaceusniger group</taxon>
    </lineage>
</organism>
<evidence type="ECO:0000313" key="3">
    <source>
        <dbReference type="Proteomes" id="UP000301309"/>
    </source>
</evidence>
<feature type="region of interest" description="Disordered" evidence="1">
    <location>
        <begin position="1"/>
        <end position="73"/>
    </location>
</feature>
<feature type="compositionally biased region" description="Basic and acidic residues" evidence="1">
    <location>
        <begin position="56"/>
        <end position="73"/>
    </location>
</feature>
<dbReference type="AlphaFoldDB" id="A0A4D4LB44"/>
<evidence type="ECO:0000256" key="1">
    <source>
        <dbReference type="SAM" id="MobiDB-lite"/>
    </source>
</evidence>
<comment type="caution">
    <text evidence="2">The sequence shown here is derived from an EMBL/GenBank/DDBJ whole genome shotgun (WGS) entry which is preliminary data.</text>
</comment>
<feature type="compositionally biased region" description="Basic and acidic residues" evidence="1">
    <location>
        <begin position="99"/>
        <end position="116"/>
    </location>
</feature>
<dbReference type="Proteomes" id="UP000301309">
    <property type="component" value="Unassembled WGS sequence"/>
</dbReference>
<keyword evidence="3" id="KW-1185">Reference proteome</keyword>
<evidence type="ECO:0000313" key="2">
    <source>
        <dbReference type="EMBL" id="GDY55219.1"/>
    </source>
</evidence>
<name>A0A4D4LB44_STRVO</name>
<accession>A0A4D4LB44</accession>
<feature type="region of interest" description="Disordered" evidence="1">
    <location>
        <begin position="99"/>
        <end position="118"/>
    </location>
</feature>
<dbReference type="EMBL" id="BJHW01000001">
    <property type="protein sequence ID" value="GDY55219.1"/>
    <property type="molecule type" value="Genomic_DNA"/>
</dbReference>